<gene>
    <name evidence="1" type="ORF">BOX15_Mlig011660g1</name>
</gene>
<keyword evidence="2" id="KW-1185">Reference proteome</keyword>
<name>A0A267GF51_9PLAT</name>
<dbReference type="PANTHER" id="PTHR13170">
    <property type="entry name" value="O-GLCNACASE"/>
    <property type="match status" value="1"/>
</dbReference>
<dbReference type="Proteomes" id="UP000215902">
    <property type="component" value="Unassembled WGS sequence"/>
</dbReference>
<comment type="caution">
    <text evidence="1">The sequence shown here is derived from an EMBL/GenBank/DDBJ whole genome shotgun (WGS) entry which is preliminary data.</text>
</comment>
<reference evidence="1 2" key="1">
    <citation type="submission" date="2017-06" db="EMBL/GenBank/DDBJ databases">
        <title>A platform for efficient transgenesis in Macrostomum lignano, a flatworm model organism for stem cell research.</title>
        <authorList>
            <person name="Berezikov E."/>
        </authorList>
    </citation>
    <scope>NUCLEOTIDE SEQUENCE [LARGE SCALE GENOMIC DNA]</scope>
    <source>
        <strain evidence="1">DV1</strain>
        <tissue evidence="1">Whole organism</tissue>
    </source>
</reference>
<accession>A0A267GF51</accession>
<dbReference type="STRING" id="282301.A0A267GF51"/>
<dbReference type="InterPro" id="IPR051822">
    <property type="entry name" value="Glycosyl_Hydrolase_84"/>
</dbReference>
<sequence>LGLVSYLSVCFLRRYLSWCTPGYAQVYSSGEHEPWMFRGGIAAEFQRMLPLEAGQDLLVGKAAELPPSPHPPPQPSARVYSVRPYSAADRSSVYAICALTAPMRIAGASTSAAAGSNGVVVDDAAAAASVAVSIAGPGPGVGIMSAADAELYGDRYAGLLLELSCDYCFVLESDTGVCGFVCAALDVAKLRDQAGEFFGLMRRRHPMLRRRGAGGAVSSAGTGAGGGHEAAVHPAAHEAIEYFHSQQPEPGSNLPNQVLSRFPSVVHLDALPGVFSTEQDLLALRRLLACCFAALKTNGSPGVHCRLAAGDATAEVYKRLGFLELSYTTDSRLPSSVTLLGRPI</sequence>
<evidence type="ECO:0000313" key="1">
    <source>
        <dbReference type="EMBL" id="PAA83852.1"/>
    </source>
</evidence>
<dbReference type="AlphaFoldDB" id="A0A267GF51"/>
<feature type="non-terminal residue" evidence="1">
    <location>
        <position position="1"/>
    </location>
</feature>
<dbReference type="EMBL" id="NIVC01000401">
    <property type="protein sequence ID" value="PAA83852.1"/>
    <property type="molecule type" value="Genomic_DNA"/>
</dbReference>
<protein>
    <submittedName>
        <fullName evidence="1">Uncharacterized protein</fullName>
    </submittedName>
</protein>
<dbReference type="Gene3D" id="3.40.630.30">
    <property type="match status" value="1"/>
</dbReference>
<organism evidence="1 2">
    <name type="scientific">Macrostomum lignano</name>
    <dbReference type="NCBI Taxonomy" id="282301"/>
    <lineage>
        <taxon>Eukaryota</taxon>
        <taxon>Metazoa</taxon>
        <taxon>Spiralia</taxon>
        <taxon>Lophotrochozoa</taxon>
        <taxon>Platyhelminthes</taxon>
        <taxon>Rhabditophora</taxon>
        <taxon>Macrostomorpha</taxon>
        <taxon>Macrostomida</taxon>
        <taxon>Macrostomidae</taxon>
        <taxon>Macrostomum</taxon>
    </lineage>
</organism>
<evidence type="ECO:0000313" key="2">
    <source>
        <dbReference type="Proteomes" id="UP000215902"/>
    </source>
</evidence>
<dbReference type="Gene3D" id="1.20.58.240">
    <property type="entry name" value="STAT, domain 1"/>
    <property type="match status" value="1"/>
</dbReference>
<dbReference type="OrthoDB" id="6238968at2759"/>
<proteinExistence type="predicted"/>
<dbReference type="PANTHER" id="PTHR13170:SF16">
    <property type="entry name" value="PROTEIN O-GLCNACASE"/>
    <property type="match status" value="1"/>
</dbReference>